<keyword evidence="1 5" id="KW-0808">Transferase</keyword>
<gene>
    <name evidence="5" type="ORF">EBB54_14800</name>
</gene>
<accession>A0A426DIC4</accession>
<keyword evidence="2" id="KW-0472">Membrane</keyword>
<sequence>MEIRNLRMEEKKLRIAFLLPSVISRGPVIFTHYLLMGLKERVKNVEIFYFKGRVEYDMGVKCTKISCYKAWDFSDFDIIHSTMGVPDIYASLFSKKTIWVTSMHSYNDKALKMEKSRFKAWIILFFWEKALAKAKNVIVSSKQMQDYYENYIGHKNYKVIPYGIIEHEYKDINKEDTKKLDEFKKKGYTIIGSVGLLNKRKGFHQIIKLLQVEKDCAAVIIGEGPELGSLCKLADEMGVTDRVFFPGYRDESYNYYQYMDIYAHVSYSEGFGLALLEAMSKRKPVICSQLDIYKDYFDENDVAYFEAGNILSLKTAYNKIIRKLEVYSEASYRLYEKFFSLANMTNEHIRYYFDVLNKEL</sequence>
<dbReference type="InterPro" id="IPR028098">
    <property type="entry name" value="Glyco_trans_4-like_N"/>
</dbReference>
<organism evidence="5 6">
    <name type="scientific">Schaedlerella arabinosiphila</name>
    <dbReference type="NCBI Taxonomy" id="2044587"/>
    <lineage>
        <taxon>Bacteria</taxon>
        <taxon>Bacillati</taxon>
        <taxon>Bacillota</taxon>
        <taxon>Clostridia</taxon>
        <taxon>Lachnospirales</taxon>
        <taxon>Lachnospiraceae</taxon>
        <taxon>Schaedlerella</taxon>
    </lineage>
</organism>
<keyword evidence="2" id="KW-0812">Transmembrane</keyword>
<dbReference type="GO" id="GO:0009103">
    <property type="term" value="P:lipopolysaccharide biosynthetic process"/>
    <property type="evidence" value="ECO:0007669"/>
    <property type="project" value="TreeGrafter"/>
</dbReference>
<reference evidence="5" key="1">
    <citation type="submission" date="2018-10" db="EMBL/GenBank/DDBJ databases">
        <title>Schaedlerella arabinophila gen. nov. sp. nov., isolated from the mouse intestinal tract and comparative analysis with the genome of the closely related altered Schaedler flora strain ASF502.</title>
        <authorList>
            <person name="Miyake S."/>
            <person name="Soh M."/>
            <person name="Seedorf H."/>
        </authorList>
    </citation>
    <scope>NUCLEOTIDE SEQUENCE [LARGE SCALE GENOMIC DNA]</scope>
    <source>
        <strain evidence="5">DSM 106076</strain>
    </source>
</reference>
<evidence type="ECO:0000313" key="5">
    <source>
        <dbReference type="EMBL" id="RRK32488.1"/>
    </source>
</evidence>
<feature type="domain" description="Glycosyltransferase subfamily 4-like N-terminal" evidence="4">
    <location>
        <begin position="68"/>
        <end position="164"/>
    </location>
</feature>
<evidence type="ECO:0000313" key="6">
    <source>
        <dbReference type="Proteomes" id="UP000274920"/>
    </source>
</evidence>
<dbReference type="Pfam" id="PF00534">
    <property type="entry name" value="Glycos_transf_1"/>
    <property type="match status" value="1"/>
</dbReference>
<dbReference type="Gene3D" id="3.40.50.2000">
    <property type="entry name" value="Glycogen Phosphorylase B"/>
    <property type="match status" value="2"/>
</dbReference>
<feature type="transmembrane region" description="Helical" evidence="2">
    <location>
        <begin position="12"/>
        <end position="35"/>
    </location>
</feature>
<dbReference type="SUPFAM" id="SSF53756">
    <property type="entry name" value="UDP-Glycosyltransferase/glycogen phosphorylase"/>
    <property type="match status" value="1"/>
</dbReference>
<keyword evidence="6" id="KW-1185">Reference proteome</keyword>
<feature type="domain" description="Glycosyl transferase family 1" evidence="3">
    <location>
        <begin position="181"/>
        <end position="323"/>
    </location>
</feature>
<dbReference type="PANTHER" id="PTHR46401">
    <property type="entry name" value="GLYCOSYLTRANSFERASE WBBK-RELATED"/>
    <property type="match status" value="1"/>
</dbReference>
<dbReference type="Pfam" id="PF13439">
    <property type="entry name" value="Glyco_transf_4"/>
    <property type="match status" value="1"/>
</dbReference>
<dbReference type="GO" id="GO:0016757">
    <property type="term" value="F:glycosyltransferase activity"/>
    <property type="evidence" value="ECO:0007669"/>
    <property type="project" value="InterPro"/>
</dbReference>
<comment type="caution">
    <text evidence="5">The sequence shown here is derived from an EMBL/GenBank/DDBJ whole genome shotgun (WGS) entry which is preliminary data.</text>
</comment>
<dbReference type="EMBL" id="RHJS01000002">
    <property type="protein sequence ID" value="RRK32488.1"/>
    <property type="molecule type" value="Genomic_DNA"/>
</dbReference>
<dbReference type="InterPro" id="IPR001296">
    <property type="entry name" value="Glyco_trans_1"/>
</dbReference>
<name>A0A426DIC4_9FIRM</name>
<evidence type="ECO:0000259" key="3">
    <source>
        <dbReference type="Pfam" id="PF00534"/>
    </source>
</evidence>
<dbReference type="AlphaFoldDB" id="A0A426DIC4"/>
<dbReference type="Proteomes" id="UP000274920">
    <property type="component" value="Unassembled WGS sequence"/>
</dbReference>
<evidence type="ECO:0000259" key="4">
    <source>
        <dbReference type="Pfam" id="PF13439"/>
    </source>
</evidence>
<protein>
    <submittedName>
        <fullName evidence="5">Glycosyltransferase</fullName>
    </submittedName>
</protein>
<keyword evidence="2" id="KW-1133">Transmembrane helix</keyword>
<dbReference type="PANTHER" id="PTHR46401:SF2">
    <property type="entry name" value="GLYCOSYLTRANSFERASE WBBK-RELATED"/>
    <property type="match status" value="1"/>
</dbReference>
<evidence type="ECO:0000256" key="1">
    <source>
        <dbReference type="ARBA" id="ARBA00022679"/>
    </source>
</evidence>
<evidence type="ECO:0000256" key="2">
    <source>
        <dbReference type="SAM" id="Phobius"/>
    </source>
</evidence>
<proteinExistence type="predicted"/>